<organism evidence="3 4">
    <name type="scientific">Streptomyces atriruber</name>
    <dbReference type="NCBI Taxonomy" id="545121"/>
    <lineage>
        <taxon>Bacteria</taxon>
        <taxon>Bacillati</taxon>
        <taxon>Actinomycetota</taxon>
        <taxon>Actinomycetes</taxon>
        <taxon>Kitasatosporales</taxon>
        <taxon>Streptomycetaceae</taxon>
        <taxon>Streptomyces</taxon>
    </lineage>
</organism>
<dbReference type="Proteomes" id="UP001551176">
    <property type="component" value="Unassembled WGS sequence"/>
</dbReference>
<evidence type="ECO:0000313" key="4">
    <source>
        <dbReference type="Proteomes" id="UP001551176"/>
    </source>
</evidence>
<evidence type="ECO:0000313" key="3">
    <source>
        <dbReference type="EMBL" id="MEU6825991.1"/>
    </source>
</evidence>
<evidence type="ECO:0000256" key="1">
    <source>
        <dbReference type="SAM" id="MobiDB-lite"/>
    </source>
</evidence>
<dbReference type="InterPro" id="IPR039564">
    <property type="entry name" value="Peptidase_C39-like"/>
</dbReference>
<reference evidence="3 4" key="1">
    <citation type="submission" date="2024-06" db="EMBL/GenBank/DDBJ databases">
        <title>The Natural Products Discovery Center: Release of the First 8490 Sequenced Strains for Exploring Actinobacteria Biosynthetic Diversity.</title>
        <authorList>
            <person name="Kalkreuter E."/>
            <person name="Kautsar S.A."/>
            <person name="Yang D."/>
            <person name="Bader C.D."/>
            <person name="Teijaro C.N."/>
            <person name="Fluegel L."/>
            <person name="Davis C.M."/>
            <person name="Simpson J.R."/>
            <person name="Lauterbach L."/>
            <person name="Steele A.D."/>
            <person name="Gui C."/>
            <person name="Meng S."/>
            <person name="Li G."/>
            <person name="Viehrig K."/>
            <person name="Ye F."/>
            <person name="Su P."/>
            <person name="Kiefer A.F."/>
            <person name="Nichols A."/>
            <person name="Cepeda A.J."/>
            <person name="Yan W."/>
            <person name="Fan B."/>
            <person name="Jiang Y."/>
            <person name="Adhikari A."/>
            <person name="Zheng C.-J."/>
            <person name="Schuster L."/>
            <person name="Cowan T.M."/>
            <person name="Smanski M.J."/>
            <person name="Chevrette M.G."/>
            <person name="De Carvalho L.P.S."/>
            <person name="Shen B."/>
        </authorList>
    </citation>
    <scope>NUCLEOTIDE SEQUENCE [LARGE SCALE GENOMIC DNA]</scope>
    <source>
        <strain evidence="3 4">NPDC046838</strain>
    </source>
</reference>
<dbReference type="Gene3D" id="3.90.70.10">
    <property type="entry name" value="Cysteine proteinases"/>
    <property type="match status" value="1"/>
</dbReference>
<name>A0ABV3BYB5_9ACTN</name>
<feature type="domain" description="Peptidase C39-like" evidence="2">
    <location>
        <begin position="110"/>
        <end position="245"/>
    </location>
</feature>
<dbReference type="Pfam" id="PF13529">
    <property type="entry name" value="Peptidase_C39_2"/>
    <property type="match status" value="1"/>
</dbReference>
<comment type="caution">
    <text evidence="3">The sequence shown here is derived from an EMBL/GenBank/DDBJ whole genome shotgun (WGS) entry which is preliminary data.</text>
</comment>
<sequence length="280" mass="29699">MSFDDSYDSYNDLEPGTEESSVFEDPLLQDPTLETDPTLDPDAALEPDPTMDPDAALDPAVDPDVDADTDPGADVDDPSAVDTDADTTDTDTPDTDLDASQDDIDLWHQQQSADTCAVVGQEFLLDRFTGEDHSEEELVAVAEANDWYRPGGGTPMEDVGNLLEYYDVPVERTQGDSIDDLESSLSDGDGVLVAVDSGELLPDDPDGEALADASGIPGQGADHVVQVIGFDRSDPDDPQVILNDPGRADGAGLEVPEADFLNAWEDSGRYTVTASGSSDV</sequence>
<feature type="region of interest" description="Disordered" evidence="1">
    <location>
        <begin position="1"/>
        <end position="104"/>
    </location>
</feature>
<protein>
    <submittedName>
        <fullName evidence="3">C39 family peptidase</fullName>
    </submittedName>
</protein>
<accession>A0ABV3BYB5</accession>
<keyword evidence="4" id="KW-1185">Reference proteome</keyword>
<feature type="compositionally biased region" description="Acidic residues" evidence="1">
    <location>
        <begin position="37"/>
        <end position="51"/>
    </location>
</feature>
<proteinExistence type="predicted"/>
<gene>
    <name evidence="3" type="ORF">ABZ921_35725</name>
</gene>
<feature type="compositionally biased region" description="Acidic residues" evidence="1">
    <location>
        <begin position="61"/>
        <end position="104"/>
    </location>
</feature>
<dbReference type="RefSeq" id="WP_359356856.1">
    <property type="nucleotide sequence ID" value="NZ_JBEYXV010000023.1"/>
</dbReference>
<dbReference type="EMBL" id="JBEYXV010000023">
    <property type="protein sequence ID" value="MEU6825991.1"/>
    <property type="molecule type" value="Genomic_DNA"/>
</dbReference>
<evidence type="ECO:0000259" key="2">
    <source>
        <dbReference type="Pfam" id="PF13529"/>
    </source>
</evidence>